<dbReference type="SUPFAM" id="SSF55298">
    <property type="entry name" value="YjgF-like"/>
    <property type="match status" value="1"/>
</dbReference>
<dbReference type="Proteomes" id="UP000471120">
    <property type="component" value="Unassembled WGS sequence"/>
</dbReference>
<dbReference type="Gene3D" id="3.30.1330.40">
    <property type="entry name" value="RutC-like"/>
    <property type="match status" value="1"/>
</dbReference>
<dbReference type="CDD" id="cd02199">
    <property type="entry name" value="YjgF_YER057c_UK114_like_1"/>
    <property type="match status" value="1"/>
</dbReference>
<reference evidence="1 2" key="1">
    <citation type="submission" date="2018-07" db="EMBL/GenBank/DDBJ databases">
        <title>Genome sequence of Rhodococcus rhodnii ATCC 35071 from Rhodnius prolixus.</title>
        <authorList>
            <person name="Patel V."/>
            <person name="Vogel K.J."/>
        </authorList>
    </citation>
    <scope>NUCLEOTIDE SEQUENCE [LARGE SCALE GENOMIC DNA]</scope>
    <source>
        <strain evidence="1 2">ATCC 35071</strain>
    </source>
</reference>
<sequence>MASSETVAGNLPVPQGRYVPARRVHSIVRTAGMTPRVDGRLLLTGRVGDDVDVLRARDAAAVAVGNALAAARSLVAVGERLRCAELIVYVACTADFTELSTVADGASDVIAAEFGSDELPARSAVGVHALPGGSPVEVSLSAEVVAAPGERDGESAAVAVRP</sequence>
<dbReference type="InterPro" id="IPR013813">
    <property type="entry name" value="Endoribo_LPSP/chorism_mut-like"/>
</dbReference>
<dbReference type="PANTHER" id="PTHR43760">
    <property type="entry name" value="ENDORIBONUCLEASE-RELATED"/>
    <property type="match status" value="1"/>
</dbReference>
<dbReference type="InterPro" id="IPR035959">
    <property type="entry name" value="RutC-like_sf"/>
</dbReference>
<accession>A0A6P2CJD6</accession>
<dbReference type="Pfam" id="PF01042">
    <property type="entry name" value="Ribonuc_L-PSP"/>
    <property type="match status" value="1"/>
</dbReference>
<name>A0A6P2CJD6_9NOCA</name>
<dbReference type="InterPro" id="IPR006175">
    <property type="entry name" value="YjgF/YER057c/UK114"/>
</dbReference>
<dbReference type="EMBL" id="QRCM01000001">
    <property type="protein sequence ID" value="TXG92937.1"/>
    <property type="molecule type" value="Genomic_DNA"/>
</dbReference>
<comment type="caution">
    <text evidence="1">The sequence shown here is derived from an EMBL/GenBank/DDBJ whole genome shotgun (WGS) entry which is preliminary data.</text>
</comment>
<dbReference type="AlphaFoldDB" id="A0A6P2CJD6"/>
<dbReference type="PANTHER" id="PTHR43760:SF1">
    <property type="entry name" value="ENDORIBONUCLEASE L-PSP_CHORISMATE MUTASE-LIKE DOMAIN-CONTAINING PROTEIN"/>
    <property type="match status" value="1"/>
</dbReference>
<evidence type="ECO:0000313" key="2">
    <source>
        <dbReference type="Proteomes" id="UP000471120"/>
    </source>
</evidence>
<organism evidence="1 2">
    <name type="scientific">Rhodococcus rhodnii</name>
    <dbReference type="NCBI Taxonomy" id="38312"/>
    <lineage>
        <taxon>Bacteria</taxon>
        <taxon>Bacillati</taxon>
        <taxon>Actinomycetota</taxon>
        <taxon>Actinomycetes</taxon>
        <taxon>Mycobacteriales</taxon>
        <taxon>Nocardiaceae</taxon>
        <taxon>Rhodococcus</taxon>
    </lineage>
</organism>
<protein>
    <submittedName>
        <fullName evidence="1">RidA family protein</fullName>
    </submittedName>
</protein>
<proteinExistence type="predicted"/>
<evidence type="ECO:0000313" key="1">
    <source>
        <dbReference type="EMBL" id="TXG92937.1"/>
    </source>
</evidence>
<gene>
    <name evidence="1" type="ORF">DW322_20350</name>
</gene>